<organism evidence="1">
    <name type="scientific">Pea necrotic yellow dwarf virus</name>
    <dbReference type="NCBI Taxonomy" id="753670"/>
    <lineage>
        <taxon>Viruses</taxon>
        <taxon>Monodnaviria</taxon>
        <taxon>Shotokuvirae</taxon>
        <taxon>Cressdnaviricota</taxon>
        <taxon>Arfiviricetes</taxon>
        <taxon>Mulpavirales</taxon>
        <taxon>Nanoviridae</taxon>
        <taxon>Nanovirus</taxon>
        <taxon>Nanovirus necropisi</taxon>
    </lineage>
</organism>
<dbReference type="EMBL" id="KY810774">
    <property type="protein sequence ID" value="ATS17314.1"/>
    <property type="molecule type" value="Genomic_DNA"/>
</dbReference>
<protein>
    <submittedName>
        <fullName evidence="1">Cell cycle link protein</fullName>
    </submittedName>
</protein>
<reference evidence="1" key="1">
    <citation type="journal article" date="2017" name="Front. Microbiol.">
        <title>Next Generation Sequencing for Detection and Discovery of Plant Viruses and Viroids: Comparison of Two Approaches.</title>
        <authorList>
            <person name="Pecman A."/>
            <person name="Kutnjak D."/>
            <person name="Gutierrez-Aguirre I."/>
            <person name="Adams I."/>
            <person name="Fox A."/>
            <person name="Boonham N."/>
            <person name="Ravnikar M."/>
        </authorList>
    </citation>
    <scope>NUCLEOTIDE SEQUENCE</scope>
    <source>
        <strain evidence="1">110726</strain>
    </source>
</reference>
<proteinExistence type="predicted"/>
<name>A0A2D2PYK7_9VIRU</name>
<evidence type="ECO:0000313" key="1">
    <source>
        <dbReference type="EMBL" id="ATS17314.1"/>
    </source>
</evidence>
<sequence>MGLKYFSFLPVELKEKIVREHMQEERKKEFLEKSITASCRKLAGLTEKTNITSDEISILFNFLGHLVDYFTRLSGTRCLIRWKDEVPVKIKFGVMDQQHYEFYGPSDMDDLSCRELFIPEVEDDITYEDGMIVNVSELEVIFKDLGIHVCYITIGKGYIETPLFRMCNQ</sequence>
<accession>A0A2D2PYK7</accession>